<dbReference type="InterPro" id="IPR036770">
    <property type="entry name" value="Ankyrin_rpt-contain_sf"/>
</dbReference>
<accession>A0A1R2AXI3</accession>
<keyword evidence="1" id="KW-0677">Repeat</keyword>
<dbReference type="SUPFAM" id="SSF142921">
    <property type="entry name" value="WGR domain-like"/>
    <property type="match status" value="1"/>
</dbReference>
<evidence type="ECO:0000256" key="4">
    <source>
        <dbReference type="SAM" id="MobiDB-lite"/>
    </source>
</evidence>
<feature type="repeat" description="ANK" evidence="3">
    <location>
        <begin position="766"/>
        <end position="798"/>
    </location>
</feature>
<feature type="domain" description="PARP alpha-helical" evidence="5">
    <location>
        <begin position="1851"/>
        <end position="1938"/>
    </location>
</feature>
<protein>
    <recommendedName>
        <fullName evidence="9">PARP</fullName>
    </recommendedName>
</protein>
<feature type="region of interest" description="Disordered" evidence="4">
    <location>
        <begin position="886"/>
        <end position="988"/>
    </location>
</feature>
<feature type="compositionally biased region" description="Basic residues" evidence="4">
    <location>
        <begin position="137"/>
        <end position="159"/>
    </location>
</feature>
<dbReference type="PRINTS" id="PR01415">
    <property type="entry name" value="ANKYRIN"/>
</dbReference>
<feature type="region of interest" description="Disordered" evidence="4">
    <location>
        <begin position="1"/>
        <end position="30"/>
    </location>
</feature>
<evidence type="ECO:0000256" key="3">
    <source>
        <dbReference type="PROSITE-ProRule" id="PRU00023"/>
    </source>
</evidence>
<feature type="region of interest" description="Disordered" evidence="4">
    <location>
        <begin position="111"/>
        <end position="160"/>
    </location>
</feature>
<feature type="repeat" description="ANK" evidence="3">
    <location>
        <begin position="474"/>
        <end position="506"/>
    </location>
</feature>
<feature type="domain" description="WGR" evidence="6">
    <location>
        <begin position="1732"/>
        <end position="1830"/>
    </location>
</feature>
<dbReference type="InterPro" id="IPR004102">
    <property type="entry name" value="Poly(ADP-ribose)pol_reg_dom"/>
</dbReference>
<dbReference type="OrthoDB" id="2017365at2759"/>
<dbReference type="PROSITE" id="PS51977">
    <property type="entry name" value="WGR"/>
    <property type="match status" value="1"/>
</dbReference>
<dbReference type="PANTHER" id="PTHR24198:SF165">
    <property type="entry name" value="ANKYRIN REPEAT-CONTAINING PROTEIN-RELATED"/>
    <property type="match status" value="1"/>
</dbReference>
<evidence type="ECO:0000313" key="8">
    <source>
        <dbReference type="Proteomes" id="UP000187209"/>
    </source>
</evidence>
<evidence type="ECO:0000313" key="7">
    <source>
        <dbReference type="EMBL" id="OMJ69090.1"/>
    </source>
</evidence>
<dbReference type="Proteomes" id="UP000187209">
    <property type="component" value="Unassembled WGS sequence"/>
</dbReference>
<feature type="compositionally biased region" description="Acidic residues" evidence="4">
    <location>
        <begin position="886"/>
        <end position="970"/>
    </location>
</feature>
<dbReference type="PROSITE" id="PS51060">
    <property type="entry name" value="PARP_ALPHA_HD"/>
    <property type="match status" value="1"/>
</dbReference>
<dbReference type="InterPro" id="IPR008893">
    <property type="entry name" value="WGR_domain"/>
</dbReference>
<dbReference type="Gene3D" id="1.20.142.10">
    <property type="entry name" value="Poly(ADP-ribose) polymerase, regulatory domain"/>
    <property type="match status" value="1"/>
</dbReference>
<gene>
    <name evidence="7" type="ORF">SteCoe_33275</name>
</gene>
<dbReference type="SUPFAM" id="SSF47587">
    <property type="entry name" value="Domain of poly(ADP-ribose) polymerase"/>
    <property type="match status" value="1"/>
</dbReference>
<dbReference type="PROSITE" id="PS50088">
    <property type="entry name" value="ANK_REPEAT"/>
    <property type="match status" value="10"/>
</dbReference>
<dbReference type="Gene3D" id="1.25.40.20">
    <property type="entry name" value="Ankyrin repeat-containing domain"/>
    <property type="match status" value="5"/>
</dbReference>
<evidence type="ECO:0008006" key="9">
    <source>
        <dbReference type="Google" id="ProtNLM"/>
    </source>
</evidence>
<dbReference type="PROSITE" id="PS50297">
    <property type="entry name" value="ANK_REP_REGION"/>
    <property type="match status" value="6"/>
</dbReference>
<dbReference type="EMBL" id="MPUH01001241">
    <property type="protein sequence ID" value="OMJ69090.1"/>
    <property type="molecule type" value="Genomic_DNA"/>
</dbReference>
<dbReference type="SMART" id="SM00773">
    <property type="entry name" value="WGR"/>
    <property type="match status" value="1"/>
</dbReference>
<dbReference type="InterPro" id="IPR002110">
    <property type="entry name" value="Ankyrin_rpt"/>
</dbReference>
<dbReference type="Pfam" id="PF12796">
    <property type="entry name" value="Ank_2"/>
    <property type="match status" value="6"/>
</dbReference>
<name>A0A1R2AXI3_9CILI</name>
<dbReference type="GO" id="GO:0003950">
    <property type="term" value="F:NAD+ poly-ADP-ribosyltransferase activity"/>
    <property type="evidence" value="ECO:0007669"/>
    <property type="project" value="InterPro"/>
</dbReference>
<feature type="repeat" description="ANK" evidence="3">
    <location>
        <begin position="1134"/>
        <end position="1166"/>
    </location>
</feature>
<feature type="repeat" description="ANK" evidence="3">
    <location>
        <begin position="539"/>
        <end position="571"/>
    </location>
</feature>
<dbReference type="InterPro" id="IPR036616">
    <property type="entry name" value="Poly(ADP-ribose)pol_reg_dom_sf"/>
</dbReference>
<dbReference type="CDD" id="cd07997">
    <property type="entry name" value="WGR_PARP"/>
    <property type="match status" value="1"/>
</dbReference>
<evidence type="ECO:0000259" key="6">
    <source>
        <dbReference type="PROSITE" id="PS51977"/>
    </source>
</evidence>
<dbReference type="InterPro" id="IPR036930">
    <property type="entry name" value="WGR_dom_sf"/>
</dbReference>
<evidence type="ECO:0000256" key="2">
    <source>
        <dbReference type="ARBA" id="ARBA00023043"/>
    </source>
</evidence>
<feature type="repeat" description="ANK" evidence="3">
    <location>
        <begin position="605"/>
        <end position="637"/>
    </location>
</feature>
<feature type="repeat" description="ANK" evidence="3">
    <location>
        <begin position="1471"/>
        <end position="1503"/>
    </location>
</feature>
<organism evidence="7 8">
    <name type="scientific">Stentor coeruleus</name>
    <dbReference type="NCBI Taxonomy" id="5963"/>
    <lineage>
        <taxon>Eukaryota</taxon>
        <taxon>Sar</taxon>
        <taxon>Alveolata</taxon>
        <taxon>Ciliophora</taxon>
        <taxon>Postciliodesmatophora</taxon>
        <taxon>Heterotrichea</taxon>
        <taxon>Heterotrichida</taxon>
        <taxon>Stentoridae</taxon>
        <taxon>Stentor</taxon>
    </lineage>
</organism>
<feature type="compositionally biased region" description="Acidic residues" evidence="4">
    <location>
        <begin position="113"/>
        <end position="132"/>
    </location>
</feature>
<feature type="repeat" description="ANK" evidence="3">
    <location>
        <begin position="441"/>
        <end position="473"/>
    </location>
</feature>
<keyword evidence="8" id="KW-1185">Reference proteome</keyword>
<dbReference type="Pfam" id="PF13637">
    <property type="entry name" value="Ank_4"/>
    <property type="match status" value="1"/>
</dbReference>
<dbReference type="SUPFAM" id="SSF48403">
    <property type="entry name" value="Ankyrin repeat"/>
    <property type="match status" value="3"/>
</dbReference>
<feature type="repeat" description="ANK" evidence="3">
    <location>
        <begin position="1167"/>
        <end position="1199"/>
    </location>
</feature>
<proteinExistence type="predicted"/>
<feature type="repeat" description="ANK" evidence="3">
    <location>
        <begin position="1200"/>
        <end position="1238"/>
    </location>
</feature>
<keyword evidence="2 3" id="KW-0040">ANK repeat</keyword>
<feature type="repeat" description="ANK" evidence="3">
    <location>
        <begin position="1283"/>
        <end position="1315"/>
    </location>
</feature>
<comment type="caution">
    <text evidence="7">The sequence shown here is derived from an EMBL/GenBank/DDBJ whole genome shotgun (WGS) entry which is preliminary data.</text>
</comment>
<feature type="compositionally biased region" description="Basic and acidic residues" evidence="4">
    <location>
        <begin position="11"/>
        <end position="30"/>
    </location>
</feature>
<dbReference type="Pfam" id="PF05406">
    <property type="entry name" value="WGR"/>
    <property type="match status" value="1"/>
</dbReference>
<sequence length="1938" mass="218031">MVQTRTAKSKIPAEKEAKKGQKPAEDEQKGNKAVLVKVGNANVLCMCPGDINPRARSILAVRLNKMGSDLKYESKEELKINPKNIIKEAEVTKKGRFITLTKQQHQKLYANVVDDESEQSSEADVSEEESSEEIPVKSKKRPSNAKASKKNAPAPKKKMKLEVYKKGVGNPKIAVLPLTKDKYSTSAVPDYSVSISSSNRNVHRAVLTNNQQLFKALLKSNQKISTIYGYWSPECKTLPIELALESNNEYFIKELIKETNDKKLKRGFLPECSLKSIGTGFVSKQAYGVQVRTVQMSRGGREGNNAFLSEEAAPEYFLPARISPIIHKCTPNTINLMCTLVPNFENSLGTMVGHVVRSGNVDLARHLIQICNKKLGFGFNFLHEEVLKKGNLSQFKKVSITKKPIENFLVAPLHVACINPDTKHLETLIAQCEDLGYPDLEGRRVVHYAAACTSSRPLEVLVAHGANINEMDKKKVTPLMVAAMYNRLETVKFLVQKGASTKIKSREGKSAIHYAADNGCEEVLQYLAPISDVNQPGTDRKTPLMFAVTKGYYKCVEILLNAGAKVTSKDKCKRTALIWAVKNGQSKEASLLLSKGAPFDEPDSSKNYALHYAAAYGWMECLEILLAAGANVNCQNDWKMPPLLIAMLKGQTGCVERLLQEENIDINCKDEAGRTLLSQSIEVLSEDTLRQIKYFIEEKKADPNIPDSNGSTALHYLACKSRPASNNTNLTLAEKEEWNAKSWNLQEKAMELLINGKANVNAPDSQGMTPIMLASRSKNTRFLRILFKQKCDLSSISDEGGLFHFTPTYELEYNYIIKEILESSDNLAGILNTYDSKGFTAFLRYIDCLSSRGNYKYALKKKAKIQEIIRINEARKMKKLKLIDENEEVSADEESQEEKNIEDESQEESKDDSEEEDMNQNYEQEEAEEEEEEYNDEAEENEDDNEEESDDDEEKDDDDEEKDDEEDMDIDKDKNNENNLPDTKDPTLNINTEEIKKKVKEQMAECDALLLEIIKLLILKGADPKIVVGKLQKYRLNPELAKTEETENIKNFITTLSGEKIYKEYGPEGMRSALHMANKIKNPEAFQYILTLGINIDLQDFYGNTALLQAVIDSSNHIKAFIGIKANIGIQNHKGQTCIHIATINQNEDTLKLLLESGAGINAKDVKGDTALKIASEARYPKIVRLLCANKADPNIPDKKGRTALHGAFNSATVSSNASFEIEGILLNNSADINLIDYHGRSPLHYAFVKVGKSADLSQIDPIETVSSACSRKDIDVNILDEFKRTPLHYAARRGALTSTLFLLSKGALIDLEDNSGNTPLAMGILGNHSNYVAMLLQHKLDVHKLLHNIKPSDKAKQNGYYNNKLESMNYSYFRACVRLNWQGAAYLLLFAGYPYPFAMQDALNEEKFNLVLTLFAKVDDPSVFQNKNSEGQNLFHTLAIKGSKAGKEITEQIFQQLIDYKVSFTDIDMHGRTPLHYAAQTSNTHLSKMLLQKGTPVNCLDNDGNSPLVKAIEGNQVKNSFKILKLFKVHSADFSVRIPCDGYTSTALCHAIEKAVSSAILKIIIKGGCPIFETDSLGRNALMLLILNNDLTRVKFFMKKYTFDLNHKDCQGQTIIHYCIQPFDFGSYENKTMLTWLLQSGADASIKDNQGRSPSYLAEVQGTGTMKKVLESFKIIEKLSIQRKNSGFETSGYMEIDFTKDAEEYSKSLDDIKKVEEMKNEPDPAGDFADYYEVVDDYDVFMNKVDISYGPYSAYVFYRMQMLHDKNRDVYVVFTRWGRIGETGAFQRTPFSVKDEAEKEFKTIFKNKSGNEWGTNFVRVKGKYMLAKFNTRREINKDHIKDPDYTKAPSSTLPKEVEEVVKIFSADSIFREQLNTMGFNREVINLSNISRESILEAGEILTELLDCANKLAKAKTPDVYLQIKEEIYDLSNRYYEF</sequence>
<evidence type="ECO:0000256" key="1">
    <source>
        <dbReference type="ARBA" id="ARBA00022737"/>
    </source>
</evidence>
<dbReference type="SMART" id="SM00248">
    <property type="entry name" value="ANK"/>
    <property type="match status" value="25"/>
</dbReference>
<dbReference type="PANTHER" id="PTHR24198">
    <property type="entry name" value="ANKYRIN REPEAT AND PROTEIN KINASE DOMAIN-CONTAINING PROTEIN"/>
    <property type="match status" value="1"/>
</dbReference>
<dbReference type="Pfam" id="PF02877">
    <property type="entry name" value="PARP_reg"/>
    <property type="match status" value="1"/>
</dbReference>
<reference evidence="7 8" key="1">
    <citation type="submission" date="2016-11" db="EMBL/GenBank/DDBJ databases">
        <title>The macronuclear genome of Stentor coeruleus: a giant cell with tiny introns.</title>
        <authorList>
            <person name="Slabodnick M."/>
            <person name="Ruby J.G."/>
            <person name="Reiff S.B."/>
            <person name="Swart E.C."/>
            <person name="Gosai S."/>
            <person name="Prabakaran S."/>
            <person name="Witkowska E."/>
            <person name="Larue G.E."/>
            <person name="Fisher S."/>
            <person name="Freeman R.M."/>
            <person name="Gunawardena J."/>
            <person name="Chu W."/>
            <person name="Stover N.A."/>
            <person name="Gregory B.D."/>
            <person name="Nowacki M."/>
            <person name="Derisi J."/>
            <person name="Roy S.W."/>
            <person name="Marshall W.F."/>
            <person name="Sood P."/>
        </authorList>
    </citation>
    <scope>NUCLEOTIDE SEQUENCE [LARGE SCALE GENOMIC DNA]</scope>
    <source>
        <strain evidence="7">WM001</strain>
    </source>
</reference>
<evidence type="ECO:0000259" key="5">
    <source>
        <dbReference type="PROSITE" id="PS51060"/>
    </source>
</evidence>